<evidence type="ECO:0000256" key="1">
    <source>
        <dbReference type="SAM" id="Phobius"/>
    </source>
</evidence>
<name>A0A1G8EJS2_9FLAO</name>
<gene>
    <name evidence="2" type="ORF">SAMN05421818_11138</name>
</gene>
<feature type="transmembrane region" description="Helical" evidence="1">
    <location>
        <begin position="12"/>
        <end position="32"/>
    </location>
</feature>
<organism evidence="2 3">
    <name type="scientific">Myroides phaeus</name>
    <dbReference type="NCBI Taxonomy" id="702745"/>
    <lineage>
        <taxon>Bacteria</taxon>
        <taxon>Pseudomonadati</taxon>
        <taxon>Bacteroidota</taxon>
        <taxon>Flavobacteriia</taxon>
        <taxon>Flavobacteriales</taxon>
        <taxon>Flavobacteriaceae</taxon>
        <taxon>Myroides</taxon>
    </lineage>
</organism>
<keyword evidence="3" id="KW-1185">Reference proteome</keyword>
<feature type="transmembrane region" description="Helical" evidence="1">
    <location>
        <begin position="44"/>
        <end position="66"/>
    </location>
</feature>
<dbReference type="STRING" id="702745.SAMN05421818_11138"/>
<sequence length="97" mass="11306">MKLKMKWIKTIDISLFILCSINLILWIVRSLYVIEAYTSTPFEWIYKNLFIPMVIGVFLLPTLVIATLINRKVELQSFTFLSLKCIALTVLLILILK</sequence>
<protein>
    <submittedName>
        <fullName evidence="2">Uncharacterized protein</fullName>
    </submittedName>
</protein>
<evidence type="ECO:0000313" key="2">
    <source>
        <dbReference type="EMBL" id="SDH70056.1"/>
    </source>
</evidence>
<accession>A0A1G8EJS2</accession>
<feature type="transmembrane region" description="Helical" evidence="1">
    <location>
        <begin position="78"/>
        <end position="96"/>
    </location>
</feature>
<proteinExistence type="predicted"/>
<reference evidence="3" key="1">
    <citation type="submission" date="2016-10" db="EMBL/GenBank/DDBJ databases">
        <authorList>
            <person name="Varghese N."/>
            <person name="Submissions S."/>
        </authorList>
    </citation>
    <scope>NUCLEOTIDE SEQUENCE [LARGE SCALE GENOMIC DNA]</scope>
    <source>
        <strain evidence="3">DSM 23313</strain>
    </source>
</reference>
<dbReference type="AlphaFoldDB" id="A0A1G8EJS2"/>
<evidence type="ECO:0000313" key="3">
    <source>
        <dbReference type="Proteomes" id="UP000243588"/>
    </source>
</evidence>
<keyword evidence="1" id="KW-0472">Membrane</keyword>
<dbReference type="EMBL" id="FNDQ01000011">
    <property type="protein sequence ID" value="SDH70056.1"/>
    <property type="molecule type" value="Genomic_DNA"/>
</dbReference>
<dbReference type="Proteomes" id="UP000243588">
    <property type="component" value="Unassembled WGS sequence"/>
</dbReference>
<keyword evidence="1" id="KW-0812">Transmembrane</keyword>
<keyword evidence="1" id="KW-1133">Transmembrane helix</keyword>